<organism evidence="1 2">
    <name type="scientific">Candidatus Enterococcus lemimoniae</name>
    <dbReference type="NCBI Taxonomy" id="1834167"/>
    <lineage>
        <taxon>Bacteria</taxon>
        <taxon>Bacillati</taxon>
        <taxon>Bacillota</taxon>
        <taxon>Bacilli</taxon>
        <taxon>Lactobacillales</taxon>
        <taxon>Enterococcaceae</taxon>
        <taxon>Enterococcus</taxon>
    </lineage>
</organism>
<keyword evidence="2" id="KW-1185">Reference proteome</keyword>
<accession>A0ABZ2T0T6</accession>
<gene>
    <name evidence="1" type="ORF">A5866_000066</name>
</gene>
<evidence type="ECO:0000313" key="1">
    <source>
        <dbReference type="EMBL" id="WYJ85008.1"/>
    </source>
</evidence>
<name>A0ABZ2T0T6_9ENTE</name>
<evidence type="ECO:0000313" key="2">
    <source>
        <dbReference type="Proteomes" id="UP000195080"/>
    </source>
</evidence>
<reference evidence="2" key="1">
    <citation type="submission" date="2017-05" db="EMBL/GenBank/DDBJ databases">
        <title>The Genome Sequence of EEnterococcus faecalis 9F2_4866.</title>
        <authorList>
            <consortium name="The Broad Institute Genomics Platform"/>
            <consortium name="The Broad Institute Genomic Center for Infectious Diseases"/>
            <person name="Earl A."/>
            <person name="Manson A."/>
            <person name="Schwartman J."/>
            <person name="Gilmore M."/>
            <person name="Abouelleil A."/>
            <person name="Cao P."/>
            <person name="Chapman S."/>
            <person name="Cusick C."/>
            <person name="Shea T."/>
            <person name="Young S."/>
            <person name="Neafsey D."/>
            <person name="Nusbaum C."/>
            <person name="Birren B."/>
        </authorList>
    </citation>
    <scope>NUCLEOTIDE SEQUENCE [LARGE SCALE GENOMIC DNA]</scope>
    <source>
        <strain evidence="2">12C11_DIV0727</strain>
    </source>
</reference>
<protein>
    <submittedName>
        <fullName evidence="1">Uncharacterized protein</fullName>
    </submittedName>
</protein>
<proteinExistence type="predicted"/>
<dbReference type="RefSeq" id="WP_086444704.1">
    <property type="nucleotide sequence ID" value="NZ_CP147248.1"/>
</dbReference>
<sequence length="76" mass="8826">MLVKFPSYKKIFKETNRCLKSLEKLGTKKTGELENTDKFLFLIVGNINLRLNTIFFLLENNITDGVLSLQRSVFEL</sequence>
<dbReference type="Proteomes" id="UP000195080">
    <property type="component" value="Chromosome"/>
</dbReference>
<dbReference type="EMBL" id="CP147248">
    <property type="protein sequence ID" value="WYJ85008.1"/>
    <property type="molecule type" value="Genomic_DNA"/>
</dbReference>